<evidence type="ECO:0000313" key="8">
    <source>
        <dbReference type="EMBL" id="PAN28675.1"/>
    </source>
</evidence>
<dbReference type="Gramene" id="PAN28675">
    <property type="protein sequence ID" value="PAN28675"/>
    <property type="gene ID" value="PAHAL_5G171200"/>
</dbReference>
<feature type="region of interest" description="Disordered" evidence="7">
    <location>
        <begin position="1"/>
        <end position="59"/>
    </location>
</feature>
<dbReference type="PANTHER" id="PTHR11266">
    <property type="entry name" value="PEROXISOMAL MEMBRANE PROTEIN 2, PXMP2 MPV17"/>
    <property type="match status" value="1"/>
</dbReference>
<dbReference type="Pfam" id="PF04117">
    <property type="entry name" value="Mpv17_PMP22"/>
    <property type="match status" value="1"/>
</dbReference>
<dbReference type="PANTHER" id="PTHR11266:SF91">
    <property type="entry name" value="EXPRESSED PROTEIN"/>
    <property type="match status" value="1"/>
</dbReference>
<keyword evidence="5 6" id="KW-0472">Membrane</keyword>
<keyword evidence="4 6" id="KW-1133">Transmembrane helix</keyword>
<feature type="compositionally biased region" description="Polar residues" evidence="7">
    <location>
        <begin position="21"/>
        <end position="33"/>
    </location>
</feature>
<evidence type="ECO:0000256" key="3">
    <source>
        <dbReference type="ARBA" id="ARBA00022692"/>
    </source>
</evidence>
<evidence type="ECO:0000256" key="5">
    <source>
        <dbReference type="ARBA" id="ARBA00023136"/>
    </source>
</evidence>
<dbReference type="InterPro" id="IPR007248">
    <property type="entry name" value="Mpv17_PMP22"/>
</dbReference>
<evidence type="ECO:0000256" key="4">
    <source>
        <dbReference type="ARBA" id="ARBA00022989"/>
    </source>
</evidence>
<accession>A0A2S3HS00</accession>
<feature type="compositionally biased region" description="Polar residues" evidence="7">
    <location>
        <begin position="1"/>
        <end position="13"/>
    </location>
</feature>
<sequence>MSQRSPAFRTLTSAAFGASRQYRSLPSSNSASTKGEKTKAAALCRRPRALSTLSRRRRRAANMKAIGSGGDWWRNLPSLRRKSDSRRRGRRNTDPRGRRRGPPREPLSSSSSESVGQSSSWPIEFPFRQALTAASLTFTGDTIAQVRGRIVDRRRRGADPDSKELIPDILLNHDWLRGFRMASYGFLLYGPGSYAWYQFLDRCMPKQSFVNLSAKVILNQIVLGPCVIAVVFAWNNLWLGKLSELPSKYQNDALPTLLYGFKFWIPVSIVNFGMIPLPARVAFMSSCSIFWNFYLSTAMNK</sequence>
<dbReference type="AlphaFoldDB" id="A0A2S3HS00"/>
<feature type="transmembrane region" description="Helical" evidence="6">
    <location>
        <begin position="217"/>
        <end position="237"/>
    </location>
</feature>
<organism evidence="8">
    <name type="scientific">Panicum hallii</name>
    <dbReference type="NCBI Taxonomy" id="206008"/>
    <lineage>
        <taxon>Eukaryota</taxon>
        <taxon>Viridiplantae</taxon>
        <taxon>Streptophyta</taxon>
        <taxon>Embryophyta</taxon>
        <taxon>Tracheophyta</taxon>
        <taxon>Spermatophyta</taxon>
        <taxon>Magnoliopsida</taxon>
        <taxon>Liliopsida</taxon>
        <taxon>Poales</taxon>
        <taxon>Poaceae</taxon>
        <taxon>PACMAD clade</taxon>
        <taxon>Panicoideae</taxon>
        <taxon>Panicodae</taxon>
        <taxon>Paniceae</taxon>
        <taxon>Panicinae</taxon>
        <taxon>Panicum</taxon>
        <taxon>Panicum sect. Panicum</taxon>
    </lineage>
</organism>
<gene>
    <name evidence="8" type="ORF">PAHAL_5G171200</name>
</gene>
<evidence type="ECO:0000256" key="7">
    <source>
        <dbReference type="SAM" id="MobiDB-lite"/>
    </source>
</evidence>
<comment type="subcellular location">
    <subcellularLocation>
        <location evidence="1">Membrane</location>
        <topology evidence="1">Multi-pass membrane protein</topology>
    </subcellularLocation>
</comment>
<evidence type="ECO:0000256" key="1">
    <source>
        <dbReference type="ARBA" id="ARBA00004141"/>
    </source>
</evidence>
<protein>
    <submittedName>
        <fullName evidence="8">Uncharacterized protein</fullName>
    </submittedName>
</protein>
<keyword evidence="3 6" id="KW-0812">Transmembrane</keyword>
<proteinExistence type="inferred from homology"/>
<name>A0A2S3HS00_9POAL</name>
<feature type="compositionally biased region" description="Basic residues" evidence="7">
    <location>
        <begin position="79"/>
        <end position="90"/>
    </location>
</feature>
<dbReference type="GO" id="GO:0005737">
    <property type="term" value="C:cytoplasm"/>
    <property type="evidence" value="ECO:0007669"/>
    <property type="project" value="TreeGrafter"/>
</dbReference>
<dbReference type="GO" id="GO:0016020">
    <property type="term" value="C:membrane"/>
    <property type="evidence" value="ECO:0007669"/>
    <property type="project" value="UniProtKB-SubCell"/>
</dbReference>
<feature type="compositionally biased region" description="Low complexity" evidence="7">
    <location>
        <begin position="106"/>
        <end position="119"/>
    </location>
</feature>
<dbReference type="Proteomes" id="UP000243499">
    <property type="component" value="Chromosome 5"/>
</dbReference>
<reference evidence="8" key="1">
    <citation type="submission" date="2018-04" db="EMBL/GenBank/DDBJ databases">
        <title>WGS assembly of Panicum hallii.</title>
        <authorList>
            <person name="Lovell J."/>
            <person name="Jenkins J."/>
            <person name="Lowry D."/>
            <person name="Mamidi S."/>
            <person name="Sreedasyam A."/>
            <person name="Weng X."/>
            <person name="Barry K."/>
            <person name="Bonette J."/>
            <person name="Campitelli B."/>
            <person name="Daum C."/>
            <person name="Gordon S."/>
            <person name="Gould B."/>
            <person name="Lipzen A."/>
            <person name="Macqueen A."/>
            <person name="Palacio-Mejia J."/>
            <person name="Plott C."/>
            <person name="Shakirov E."/>
            <person name="Shu S."/>
            <person name="Yoshinaga Y."/>
            <person name="Zane M."/>
            <person name="Rokhsar D."/>
            <person name="Grimwood J."/>
            <person name="Schmutz J."/>
            <person name="Juenger T."/>
        </authorList>
    </citation>
    <scope>NUCLEOTIDE SEQUENCE [LARGE SCALE GENOMIC DNA]</scope>
    <source>
        <strain evidence="8">FIL2</strain>
    </source>
</reference>
<evidence type="ECO:0000256" key="2">
    <source>
        <dbReference type="ARBA" id="ARBA00006824"/>
    </source>
</evidence>
<feature type="region of interest" description="Disordered" evidence="7">
    <location>
        <begin position="76"/>
        <end position="119"/>
    </location>
</feature>
<evidence type="ECO:0000256" key="6">
    <source>
        <dbReference type="RuleBase" id="RU363053"/>
    </source>
</evidence>
<comment type="similarity">
    <text evidence="2 6">Belongs to the peroxisomal membrane protein PXMP2/4 family.</text>
</comment>
<feature type="transmembrane region" description="Helical" evidence="6">
    <location>
        <begin position="257"/>
        <end position="275"/>
    </location>
</feature>
<dbReference type="EMBL" id="CM008050">
    <property type="protein sequence ID" value="PAN28675.1"/>
    <property type="molecule type" value="Genomic_DNA"/>
</dbReference>